<dbReference type="PANTHER" id="PTHR12734:SF0">
    <property type="entry name" value="18S RRNA (GUANINE-N(7))-METHYLTRANSFERASE-RELATED"/>
    <property type="match status" value="1"/>
</dbReference>
<dbReference type="GO" id="GO:0070476">
    <property type="term" value="P:rRNA (guanine-N7)-methylation"/>
    <property type="evidence" value="ECO:0007669"/>
    <property type="project" value="InterPro"/>
</dbReference>
<dbReference type="AlphaFoldDB" id="A0A6V7XLX7"/>
<gene>
    <name evidence="2" type="ORF">MENT_LOCUS53766</name>
</gene>
<dbReference type="GO" id="GO:0005730">
    <property type="term" value="C:nucleolus"/>
    <property type="evidence" value="ECO:0007669"/>
    <property type="project" value="TreeGrafter"/>
</dbReference>
<dbReference type="PANTHER" id="PTHR12734">
    <property type="entry name" value="METHYLTRANSFERASE-RELATED"/>
    <property type="match status" value="1"/>
</dbReference>
<reference evidence="2 3" key="1">
    <citation type="submission" date="2020-08" db="EMBL/GenBank/DDBJ databases">
        <authorList>
            <person name="Koutsovoulos G."/>
            <person name="Danchin GJ E."/>
        </authorList>
    </citation>
    <scope>NUCLEOTIDE SEQUENCE [LARGE SCALE GENOMIC DNA]</scope>
</reference>
<evidence type="ECO:0000259" key="1">
    <source>
        <dbReference type="Pfam" id="PF08241"/>
    </source>
</evidence>
<dbReference type="OrthoDB" id="2877at2759"/>
<dbReference type="CDD" id="cd02440">
    <property type="entry name" value="AdoMet_MTases"/>
    <property type="match status" value="1"/>
</dbReference>
<sequence>MSKPEYQGPPEEYYNEKEARKYTSNSRIQQIQVDLAQRAYDLLELPKDAHRLLLDIGCGSGLSGEVLEQNGHNWIGVDISRAMLDVAKERLEDEVNQPEMNDFVQLDMGAGLPFQAAVFDGAISISAIQWLCHSNSKRDNPQKRLLKFFESLFCVSFSFS</sequence>
<name>A0A6V7XLX7_MELEN</name>
<dbReference type="SUPFAM" id="SSF53335">
    <property type="entry name" value="S-adenosyl-L-methionine-dependent methyltransferases"/>
    <property type="match status" value="1"/>
</dbReference>
<dbReference type="InterPro" id="IPR013216">
    <property type="entry name" value="Methyltransf_11"/>
</dbReference>
<feature type="domain" description="Methyltransferase type 11" evidence="1">
    <location>
        <begin position="54"/>
        <end position="133"/>
    </location>
</feature>
<accession>A0A6V7XLX7</accession>
<dbReference type="Pfam" id="PF08241">
    <property type="entry name" value="Methyltransf_11"/>
    <property type="match status" value="1"/>
</dbReference>
<evidence type="ECO:0000313" key="2">
    <source>
        <dbReference type="EMBL" id="CAD2200309.1"/>
    </source>
</evidence>
<dbReference type="Proteomes" id="UP000580250">
    <property type="component" value="Unassembled WGS sequence"/>
</dbReference>
<evidence type="ECO:0000313" key="3">
    <source>
        <dbReference type="Proteomes" id="UP000580250"/>
    </source>
</evidence>
<comment type="caution">
    <text evidence="2">The sequence shown here is derived from an EMBL/GenBank/DDBJ whole genome shotgun (WGS) entry which is preliminary data.</text>
</comment>
<proteinExistence type="predicted"/>
<protein>
    <recommendedName>
        <fullName evidence="1">Methyltransferase type 11 domain-containing protein</fullName>
    </recommendedName>
</protein>
<dbReference type="GO" id="GO:0016435">
    <property type="term" value="F:rRNA (guanine) methyltransferase activity"/>
    <property type="evidence" value="ECO:0007669"/>
    <property type="project" value="InterPro"/>
</dbReference>
<organism evidence="2 3">
    <name type="scientific">Meloidogyne enterolobii</name>
    <name type="common">Root-knot nematode worm</name>
    <name type="synonym">Meloidogyne mayaguensis</name>
    <dbReference type="NCBI Taxonomy" id="390850"/>
    <lineage>
        <taxon>Eukaryota</taxon>
        <taxon>Metazoa</taxon>
        <taxon>Ecdysozoa</taxon>
        <taxon>Nematoda</taxon>
        <taxon>Chromadorea</taxon>
        <taxon>Rhabditida</taxon>
        <taxon>Tylenchina</taxon>
        <taxon>Tylenchomorpha</taxon>
        <taxon>Tylenchoidea</taxon>
        <taxon>Meloidogynidae</taxon>
        <taxon>Meloidogyninae</taxon>
        <taxon>Meloidogyne</taxon>
    </lineage>
</organism>
<dbReference type="InterPro" id="IPR029063">
    <property type="entry name" value="SAM-dependent_MTases_sf"/>
</dbReference>
<dbReference type="EMBL" id="CAJEWN010001828">
    <property type="protein sequence ID" value="CAD2200309.1"/>
    <property type="molecule type" value="Genomic_DNA"/>
</dbReference>
<dbReference type="Gene3D" id="3.40.50.150">
    <property type="entry name" value="Vaccinia Virus protein VP39"/>
    <property type="match status" value="1"/>
</dbReference>
<dbReference type="InterPro" id="IPR039769">
    <property type="entry name" value="Bud23-like"/>
</dbReference>